<keyword evidence="12" id="KW-1185">Reference proteome</keyword>
<keyword evidence="3 8" id="KW-0812">Transmembrane</keyword>
<evidence type="ECO:0000256" key="7">
    <source>
        <dbReference type="SAM" id="MobiDB-lite"/>
    </source>
</evidence>
<comment type="similarity">
    <text evidence="6">Belongs to the ABC-4 integral membrane protein family.</text>
</comment>
<evidence type="ECO:0000256" key="2">
    <source>
        <dbReference type="ARBA" id="ARBA00022475"/>
    </source>
</evidence>
<dbReference type="PANTHER" id="PTHR30572">
    <property type="entry name" value="MEMBRANE COMPONENT OF TRANSPORTER-RELATED"/>
    <property type="match status" value="1"/>
</dbReference>
<evidence type="ECO:0000256" key="4">
    <source>
        <dbReference type="ARBA" id="ARBA00022989"/>
    </source>
</evidence>
<feature type="transmembrane region" description="Helical" evidence="8">
    <location>
        <begin position="334"/>
        <end position="353"/>
    </location>
</feature>
<feature type="region of interest" description="Disordered" evidence="7">
    <location>
        <begin position="422"/>
        <end position="453"/>
    </location>
</feature>
<reference evidence="11 12" key="1">
    <citation type="journal article" date="2009" name="Stand. Genomic Sci.">
        <title>Complete genome sequence of Catenulispora acidiphila type strain (ID 139908).</title>
        <authorList>
            <person name="Copeland A."/>
            <person name="Lapidus A."/>
            <person name="Glavina Del Rio T."/>
            <person name="Nolan M."/>
            <person name="Lucas S."/>
            <person name="Chen F."/>
            <person name="Tice H."/>
            <person name="Cheng J.F."/>
            <person name="Bruce D."/>
            <person name="Goodwin L."/>
            <person name="Pitluck S."/>
            <person name="Mikhailova N."/>
            <person name="Pati A."/>
            <person name="Ivanova N."/>
            <person name="Mavromatis K."/>
            <person name="Chen A."/>
            <person name="Palaniappan K."/>
            <person name="Chain P."/>
            <person name="Land M."/>
            <person name="Hauser L."/>
            <person name="Chang Y.J."/>
            <person name="Jeffries C.D."/>
            <person name="Chertkov O."/>
            <person name="Brettin T."/>
            <person name="Detter J.C."/>
            <person name="Han C."/>
            <person name="Ali Z."/>
            <person name="Tindall B.J."/>
            <person name="Goker M."/>
            <person name="Bristow J."/>
            <person name="Eisen J.A."/>
            <person name="Markowitz V."/>
            <person name="Hugenholtz P."/>
            <person name="Kyrpides N.C."/>
            <person name="Klenk H.P."/>
        </authorList>
    </citation>
    <scope>NUCLEOTIDE SEQUENCE [LARGE SCALE GENOMIC DNA]</scope>
    <source>
        <strain evidence="12">DSM 44928 / JCM 14897 / NBRC 102108 / NRRL B-24433 / ID139908</strain>
    </source>
</reference>
<dbReference type="eggNOG" id="COG0577">
    <property type="taxonomic scope" value="Bacteria"/>
</dbReference>
<evidence type="ECO:0000256" key="3">
    <source>
        <dbReference type="ARBA" id="ARBA00022692"/>
    </source>
</evidence>
<evidence type="ECO:0000256" key="5">
    <source>
        <dbReference type="ARBA" id="ARBA00023136"/>
    </source>
</evidence>
<feature type="compositionally biased region" description="Polar residues" evidence="7">
    <location>
        <begin position="84"/>
        <end position="100"/>
    </location>
</feature>
<protein>
    <submittedName>
        <fullName evidence="11">Uncharacterized protein</fullName>
    </submittedName>
</protein>
<feature type="domain" description="MacB-like periplasmic core" evidence="10">
    <location>
        <begin position="19"/>
        <end position="303"/>
    </location>
</feature>
<dbReference type="OrthoDB" id="4832961at2"/>
<dbReference type="Proteomes" id="UP000000851">
    <property type="component" value="Chromosome"/>
</dbReference>
<proteinExistence type="inferred from homology"/>
<evidence type="ECO:0000259" key="9">
    <source>
        <dbReference type="Pfam" id="PF02687"/>
    </source>
</evidence>
<evidence type="ECO:0000313" key="12">
    <source>
        <dbReference type="Proteomes" id="UP000000851"/>
    </source>
</evidence>
<gene>
    <name evidence="11" type="ordered locus">Caci_5451</name>
</gene>
<dbReference type="EMBL" id="CP001700">
    <property type="protein sequence ID" value="ACU74310.1"/>
    <property type="molecule type" value="Genomic_DNA"/>
</dbReference>
<dbReference type="Pfam" id="PF02687">
    <property type="entry name" value="FtsX"/>
    <property type="match status" value="1"/>
</dbReference>
<feature type="transmembrane region" description="Helical" evidence="8">
    <location>
        <begin position="471"/>
        <end position="493"/>
    </location>
</feature>
<dbReference type="InterPro" id="IPR003838">
    <property type="entry name" value="ABC3_permease_C"/>
</dbReference>
<feature type="region of interest" description="Disordered" evidence="7">
    <location>
        <begin position="143"/>
        <end position="184"/>
    </location>
</feature>
<feature type="region of interest" description="Disordered" evidence="7">
    <location>
        <begin position="64"/>
        <end position="100"/>
    </location>
</feature>
<dbReference type="GO" id="GO:0022857">
    <property type="term" value="F:transmembrane transporter activity"/>
    <property type="evidence" value="ECO:0007669"/>
    <property type="project" value="TreeGrafter"/>
</dbReference>
<feature type="domain" description="ABC3 transporter permease C-terminal" evidence="9">
    <location>
        <begin position="339"/>
        <end position="410"/>
    </location>
</feature>
<evidence type="ECO:0000256" key="1">
    <source>
        <dbReference type="ARBA" id="ARBA00004651"/>
    </source>
</evidence>
<name>C7Q9G4_CATAD</name>
<dbReference type="InParanoid" id="C7Q9G4"/>
<accession>C7Q9G4</accession>
<organism evidence="11 12">
    <name type="scientific">Catenulispora acidiphila (strain DSM 44928 / JCM 14897 / NBRC 102108 / NRRL B-24433 / ID139908)</name>
    <dbReference type="NCBI Taxonomy" id="479433"/>
    <lineage>
        <taxon>Bacteria</taxon>
        <taxon>Bacillati</taxon>
        <taxon>Actinomycetota</taxon>
        <taxon>Actinomycetes</taxon>
        <taxon>Catenulisporales</taxon>
        <taxon>Catenulisporaceae</taxon>
        <taxon>Catenulispora</taxon>
    </lineage>
</organism>
<feature type="transmembrane region" description="Helical" evidence="8">
    <location>
        <begin position="386"/>
        <end position="408"/>
    </location>
</feature>
<evidence type="ECO:0000313" key="11">
    <source>
        <dbReference type="EMBL" id="ACU74310.1"/>
    </source>
</evidence>
<dbReference type="Pfam" id="PF12704">
    <property type="entry name" value="MacB_PCD"/>
    <property type="match status" value="1"/>
</dbReference>
<evidence type="ECO:0000256" key="6">
    <source>
        <dbReference type="ARBA" id="ARBA00038076"/>
    </source>
</evidence>
<feature type="compositionally biased region" description="Gly residues" evidence="7">
    <location>
        <begin position="161"/>
        <end position="181"/>
    </location>
</feature>
<keyword evidence="2" id="KW-1003">Cell membrane</keyword>
<keyword evidence="4 8" id="KW-1133">Transmembrane helix</keyword>
<feature type="compositionally biased region" description="Low complexity" evidence="7">
    <location>
        <begin position="143"/>
        <end position="160"/>
    </location>
</feature>
<dbReference type="HOGENOM" id="CLU_625225_0_0_11"/>
<evidence type="ECO:0000259" key="10">
    <source>
        <dbReference type="Pfam" id="PF12704"/>
    </source>
</evidence>
<dbReference type="GO" id="GO:0005886">
    <property type="term" value="C:plasma membrane"/>
    <property type="evidence" value="ECO:0007669"/>
    <property type="project" value="UniProtKB-SubCell"/>
</dbReference>
<dbReference type="PANTHER" id="PTHR30572:SF4">
    <property type="entry name" value="ABC TRANSPORTER PERMEASE YTRF"/>
    <property type="match status" value="1"/>
</dbReference>
<dbReference type="AlphaFoldDB" id="C7Q9G4"/>
<dbReference type="STRING" id="479433.Caci_5451"/>
<dbReference type="KEGG" id="cai:Caci_5451"/>
<comment type="subcellular location">
    <subcellularLocation>
        <location evidence="1">Cell membrane</location>
        <topology evidence="1">Multi-pass membrane protein</topology>
    </subcellularLocation>
</comment>
<dbReference type="InterPro" id="IPR025857">
    <property type="entry name" value="MacB_PCD"/>
</dbReference>
<keyword evidence="5 8" id="KW-0472">Membrane</keyword>
<evidence type="ECO:0000256" key="8">
    <source>
        <dbReference type="SAM" id="Phobius"/>
    </source>
</evidence>
<sequence length="511" mass="49615" precursor="true">MFFSYLSRELRRRSKQAIVVALGLAIGIGLTITVSAASHGVKTAQDSVLHSLYGVGTDMTVTETAAPGSGNGGQRFSFNGPDAGTTSGTKTQATSSDNLNLSFGTKAMPADTLKKVAGVSGVQQAVGALTLTDFKIDTTVQQQITQDQAQQGQAPSSGSSRSGGTGGNGGNGGPRFGGPASGNGNANILTVTGVDTANLATGPMSALTLDSGRAFTTADSTADVAVVSASYASANKVAAGGTVTLAGTKFSVVGVASGTTQTGIFIPLQVAQTLSKQTGNVSTIYVKAASATEIDAVSAGIKTADTAATVTTAADLAKSVTGSLSSTASLANNLGKWLSIAVLAAAFAIAGLLTMSSVGRRVREFGTLKALGWSSRRVVRQVIGESVVTGLIGGVAGIALGFAGAQAINAFSPKLSATTGGASGGSGAPGGFGGGGGGGTGGGGTGGTGGRTFGGGGRGAQTVAVHLSAQVGLTILLVAVGLALLGGLVAGGLGGWRASSLRPADALRKLA</sequence>
<dbReference type="InterPro" id="IPR050250">
    <property type="entry name" value="Macrolide_Exporter_MacB"/>
</dbReference>